<feature type="signal peptide" evidence="2">
    <location>
        <begin position="1"/>
        <end position="38"/>
    </location>
</feature>
<reference evidence="3" key="1">
    <citation type="submission" date="2023-03" db="EMBL/GenBank/DDBJ databases">
        <authorList>
            <person name="Steffen K."/>
            <person name="Cardenas P."/>
        </authorList>
    </citation>
    <scope>NUCLEOTIDE SEQUENCE</scope>
</reference>
<dbReference type="EMBL" id="CASHTH010003395">
    <property type="protein sequence ID" value="CAI8044455.1"/>
    <property type="molecule type" value="Genomic_DNA"/>
</dbReference>
<proteinExistence type="predicted"/>
<evidence type="ECO:0000256" key="1">
    <source>
        <dbReference type="SAM" id="Phobius"/>
    </source>
</evidence>
<evidence type="ECO:0000313" key="3">
    <source>
        <dbReference type="EMBL" id="CAI8044455.1"/>
    </source>
</evidence>
<dbReference type="Proteomes" id="UP001174909">
    <property type="component" value="Unassembled WGS sequence"/>
</dbReference>
<keyword evidence="1" id="KW-0472">Membrane</keyword>
<accession>A0AA35XAN7</accession>
<keyword evidence="2" id="KW-0732">Signal</keyword>
<evidence type="ECO:0000313" key="4">
    <source>
        <dbReference type="Proteomes" id="UP001174909"/>
    </source>
</evidence>
<evidence type="ECO:0000256" key="2">
    <source>
        <dbReference type="SAM" id="SignalP"/>
    </source>
</evidence>
<name>A0AA35XAN7_GEOBA</name>
<feature type="chain" id="PRO_5041233256" evidence="2">
    <location>
        <begin position="39"/>
        <end position="160"/>
    </location>
</feature>
<dbReference type="AlphaFoldDB" id="A0AA35XAN7"/>
<sequence>MEELFQTRSERRERGCGWCSRRGVQVFFCLLLLDCCRCSPSTCENAVCPSPPTMTTGLVQTVEWQQGVSPSLFSLTPTSSPPTMTTGLTQTVERQQGKSQCAVVQQQTPMYLLYLLHIVLLLHCSCTTGTYSWRNMYLQFYFAGVHLHFIFDFCSILHYY</sequence>
<keyword evidence="4" id="KW-1185">Reference proteome</keyword>
<gene>
    <name evidence="3" type="ORF">GBAR_LOCUS24658</name>
</gene>
<feature type="transmembrane region" description="Helical" evidence="1">
    <location>
        <begin position="140"/>
        <end position="159"/>
    </location>
</feature>
<organism evidence="3 4">
    <name type="scientific">Geodia barretti</name>
    <name type="common">Barrett's horny sponge</name>
    <dbReference type="NCBI Taxonomy" id="519541"/>
    <lineage>
        <taxon>Eukaryota</taxon>
        <taxon>Metazoa</taxon>
        <taxon>Porifera</taxon>
        <taxon>Demospongiae</taxon>
        <taxon>Heteroscleromorpha</taxon>
        <taxon>Tetractinellida</taxon>
        <taxon>Astrophorina</taxon>
        <taxon>Geodiidae</taxon>
        <taxon>Geodia</taxon>
    </lineage>
</organism>
<keyword evidence="1" id="KW-0812">Transmembrane</keyword>
<comment type="caution">
    <text evidence="3">The sequence shown here is derived from an EMBL/GenBank/DDBJ whole genome shotgun (WGS) entry which is preliminary data.</text>
</comment>
<feature type="transmembrane region" description="Helical" evidence="1">
    <location>
        <begin position="111"/>
        <end position="133"/>
    </location>
</feature>
<protein>
    <submittedName>
        <fullName evidence="3">Uncharacterized protein</fullName>
    </submittedName>
</protein>
<keyword evidence="1" id="KW-1133">Transmembrane helix</keyword>